<evidence type="ECO:0000256" key="9">
    <source>
        <dbReference type="ARBA" id="ARBA00023180"/>
    </source>
</evidence>
<dbReference type="EnsemblMetazoa" id="XM_028280179.2">
    <property type="protein sequence ID" value="XP_028135980.2"/>
    <property type="gene ID" value="LOC114330767"/>
</dbReference>
<proteinExistence type="evidence at transcript level"/>
<sequence length="371" mass="40736">MYYTIMCYLFLFLLFNAALVICKCSPTNCEITNFDQVSDTVHRCSDIIIRNLDVPAGQTLELDLKQGASLTFEGITTFDYTNWSGPLIRINGSGFTIKGAPGSLLNGQGDLYWDHLGDKGPKKPQFIKIEAFDGSIIENINLLNCPHHCVYVGKSDGLTIRGWVIDNSYGDQNNFTGHNTDGFDVSAASNLIIEDSTVINQDDCIAIRHGYNILVRNMYCAGGHGLSLSAGFSYTTFQENTITNVVIKDSVIARSANGIHVKTHADAYNGRIQNVTYENIFMSGLINYGINVQQDYVNGSATGVANNNIPIYNLNLINIRGTVRDSDSEKSMPVYINCGKSACHEWSWSNINIAGGSNSSICNYTPDGYQC</sequence>
<dbReference type="Pfam" id="PF00295">
    <property type="entry name" value="Glyco_hydro_28"/>
    <property type="match status" value="1"/>
</dbReference>
<dbReference type="InterPro" id="IPR000743">
    <property type="entry name" value="Glyco_hydro_28"/>
</dbReference>
<dbReference type="InterPro" id="IPR012334">
    <property type="entry name" value="Pectin_lyas_fold"/>
</dbReference>
<feature type="chain" id="PRO_5001836422" description="endo-polygalacturonase" evidence="14">
    <location>
        <begin position="23"/>
        <end position="371"/>
    </location>
</feature>
<dbReference type="InterPro" id="IPR006626">
    <property type="entry name" value="PbH1"/>
</dbReference>
<evidence type="ECO:0000256" key="7">
    <source>
        <dbReference type="ARBA" id="ARBA00022801"/>
    </source>
</evidence>
<evidence type="ECO:0000256" key="14">
    <source>
        <dbReference type="SAM" id="SignalP"/>
    </source>
</evidence>
<dbReference type="EMBL" id="KF724631">
    <property type="protein sequence ID" value="AHJ09929.1"/>
    <property type="molecule type" value="mRNA"/>
</dbReference>
<comment type="similarity">
    <text evidence="2 13">Belongs to the glycosyl hydrolase 28 family.</text>
</comment>
<dbReference type="InterPro" id="IPR050434">
    <property type="entry name" value="Glycosyl_hydrlase_28"/>
</dbReference>
<name>A0A088BZM3_DIAVI</name>
<organism evidence="15">
    <name type="scientific">Diabrotica virgifera virgifera</name>
    <name type="common">western corn rootworm</name>
    <dbReference type="NCBI Taxonomy" id="50390"/>
    <lineage>
        <taxon>Eukaryota</taxon>
        <taxon>Metazoa</taxon>
        <taxon>Ecdysozoa</taxon>
        <taxon>Arthropoda</taxon>
        <taxon>Hexapoda</taxon>
        <taxon>Insecta</taxon>
        <taxon>Pterygota</taxon>
        <taxon>Neoptera</taxon>
        <taxon>Endopterygota</taxon>
        <taxon>Coleoptera</taxon>
        <taxon>Polyphaga</taxon>
        <taxon>Cucujiformia</taxon>
        <taxon>Chrysomeloidea</taxon>
        <taxon>Chrysomelidae</taxon>
        <taxon>Galerucinae</taxon>
        <taxon>Diabroticina</taxon>
        <taxon>Diabroticites</taxon>
        <taxon>Diabrotica</taxon>
    </lineage>
</organism>
<dbReference type="OrthoDB" id="187139at2759"/>
<keyword evidence="5 14" id="KW-0732">Signal</keyword>
<dbReference type="Gene3D" id="2.160.20.10">
    <property type="entry name" value="Single-stranded right-handed beta-helix, Pectin lyase-like"/>
    <property type="match status" value="1"/>
</dbReference>
<evidence type="ECO:0000256" key="12">
    <source>
        <dbReference type="ARBA" id="ARBA00034074"/>
    </source>
</evidence>
<dbReference type="GO" id="GO:0045490">
    <property type="term" value="P:pectin catabolic process"/>
    <property type="evidence" value="ECO:0007669"/>
    <property type="project" value="TreeGrafter"/>
</dbReference>
<accession>A0A088BZM3</accession>
<dbReference type="GO" id="GO:0005576">
    <property type="term" value="C:extracellular region"/>
    <property type="evidence" value="ECO:0007669"/>
    <property type="project" value="UniProtKB-SubCell"/>
</dbReference>
<evidence type="ECO:0000256" key="8">
    <source>
        <dbReference type="ARBA" id="ARBA00023157"/>
    </source>
</evidence>
<comment type="subcellular location">
    <subcellularLocation>
        <location evidence="1">Secreted</location>
    </subcellularLocation>
</comment>
<gene>
    <name evidence="15" type="primary">gh28-3</name>
</gene>
<keyword evidence="10 13" id="KW-0326">Glycosidase</keyword>
<dbReference type="PANTHER" id="PTHR31884:SF9">
    <property type="entry name" value="ENDOPOLYGALACTURONASE D-RELATED"/>
    <property type="match status" value="1"/>
</dbReference>
<evidence type="ECO:0000256" key="2">
    <source>
        <dbReference type="ARBA" id="ARBA00008834"/>
    </source>
</evidence>
<dbReference type="EC" id="3.2.1.15" evidence="3"/>
<dbReference type="AlphaFoldDB" id="A0A088BZM3"/>
<dbReference type="GO" id="GO:0004650">
    <property type="term" value="F:polygalacturonase activity"/>
    <property type="evidence" value="ECO:0007669"/>
    <property type="project" value="UniProtKB-EC"/>
</dbReference>
<evidence type="ECO:0000256" key="6">
    <source>
        <dbReference type="ARBA" id="ARBA00022737"/>
    </source>
</evidence>
<evidence type="ECO:0000256" key="5">
    <source>
        <dbReference type="ARBA" id="ARBA00022729"/>
    </source>
</evidence>
<evidence type="ECO:0000256" key="3">
    <source>
        <dbReference type="ARBA" id="ARBA00012736"/>
    </source>
</evidence>
<keyword evidence="8" id="KW-1015">Disulfide bond</keyword>
<keyword evidence="9" id="KW-0325">Glycoprotein</keyword>
<keyword evidence="6" id="KW-0677">Repeat</keyword>
<keyword evidence="17" id="KW-1185">Reference proteome</keyword>
<dbReference type="Proteomes" id="UP001652700">
    <property type="component" value="Unplaced"/>
</dbReference>
<dbReference type="GO" id="GO:0071555">
    <property type="term" value="P:cell wall organization"/>
    <property type="evidence" value="ECO:0007669"/>
    <property type="project" value="UniProtKB-KW"/>
</dbReference>
<keyword evidence="4" id="KW-0964">Secreted</keyword>
<comment type="catalytic activity">
    <reaction evidence="12">
        <text>(1,4-alpha-D-galacturonosyl)n+m + H2O = (1,4-alpha-D-galacturonosyl)n + (1,4-alpha-D-galacturonosyl)m.</text>
        <dbReference type="EC" id="3.2.1.15"/>
    </reaction>
</comment>
<reference evidence="16" key="2">
    <citation type="submission" date="2025-05" db="UniProtKB">
        <authorList>
            <consortium name="EnsemblMetazoa"/>
        </authorList>
    </citation>
    <scope>IDENTIFICATION</scope>
</reference>
<dbReference type="PANTHER" id="PTHR31884">
    <property type="entry name" value="POLYGALACTURONASE"/>
    <property type="match status" value="1"/>
</dbReference>
<evidence type="ECO:0000256" key="1">
    <source>
        <dbReference type="ARBA" id="ARBA00004613"/>
    </source>
</evidence>
<evidence type="ECO:0000313" key="15">
    <source>
        <dbReference type="EMBL" id="AHJ09929.1"/>
    </source>
</evidence>
<evidence type="ECO:0000256" key="10">
    <source>
        <dbReference type="ARBA" id="ARBA00023295"/>
    </source>
</evidence>
<evidence type="ECO:0000256" key="4">
    <source>
        <dbReference type="ARBA" id="ARBA00022525"/>
    </source>
</evidence>
<feature type="signal peptide" evidence="14">
    <location>
        <begin position="1"/>
        <end position="22"/>
    </location>
</feature>
<dbReference type="SUPFAM" id="SSF51126">
    <property type="entry name" value="Pectin lyase-like"/>
    <property type="match status" value="1"/>
</dbReference>
<protein>
    <recommendedName>
        <fullName evidence="3">endo-polygalacturonase</fullName>
        <ecNumber evidence="3">3.2.1.15</ecNumber>
    </recommendedName>
</protein>
<evidence type="ECO:0000256" key="11">
    <source>
        <dbReference type="ARBA" id="ARBA00023316"/>
    </source>
</evidence>
<evidence type="ECO:0000313" key="17">
    <source>
        <dbReference type="Proteomes" id="UP001652700"/>
    </source>
</evidence>
<keyword evidence="11" id="KW-0961">Cell wall biogenesis/degradation</keyword>
<evidence type="ECO:0000256" key="13">
    <source>
        <dbReference type="RuleBase" id="RU361169"/>
    </source>
</evidence>
<reference evidence="15" key="1">
    <citation type="journal article" date="2014" name="Insect Biochem. Mol. Biol.">
        <title>Horizontal gene transfer and functional diversification of plant cell wall degrading polygalacturonases: Key events in the evolution of herbivory in beetles.</title>
        <authorList>
            <person name="Kirsch R."/>
            <person name="Gramzow L."/>
            <person name="Theissen G."/>
            <person name="Siegfried B.D."/>
            <person name="Ffrench-Constant R.H."/>
            <person name="Heckel D.G."/>
            <person name="Pauchet Y."/>
        </authorList>
    </citation>
    <scope>NUCLEOTIDE SEQUENCE</scope>
    <source>
        <tissue evidence="15">Midgut</tissue>
    </source>
</reference>
<evidence type="ECO:0000313" key="16">
    <source>
        <dbReference type="EnsemblMetazoa" id="XP_028135980.2"/>
    </source>
</evidence>
<dbReference type="SMART" id="SM00710">
    <property type="entry name" value="PbH1"/>
    <property type="match status" value="7"/>
</dbReference>
<dbReference type="InterPro" id="IPR011050">
    <property type="entry name" value="Pectin_lyase_fold/virulence"/>
</dbReference>
<keyword evidence="7 13" id="KW-0378">Hydrolase</keyword>